<proteinExistence type="predicted"/>
<dbReference type="EMBL" id="MVOH01000020">
    <property type="protein sequence ID" value="PAU66879.1"/>
    <property type="molecule type" value="Genomic_DNA"/>
</dbReference>
<dbReference type="OrthoDB" id="3231007at2"/>
<keyword evidence="2" id="KW-1185">Reference proteome</keyword>
<name>A0A2A2EBV8_9BIFI</name>
<sequence>MNTIDTPNNESLNIREYGLLVEACFGYRTKTDYADNPRAQEEAQNARALITKGFGTVDEYGNFVPSESAMQWVESHRGIGEYSLAQHPVEEPEEWWESPAYVIPIPFWLTEDLESIRHLSNKEISAFETENKEPYVGYAIEYICWDTGWSRMSDIEGYALSQNPEQTWAPDPLEYYVACAKFNHEREWEAIETQMAAVLGLEEDELDTLSQEEYHKLFWEVADERRRNNPPKFITDDPLTYPYLQAEGYIEDLGEDGFRFLKRTSDMGLIQGQAPYTEAYERAKHDITECQRRIAEEEG</sequence>
<dbReference type="AlphaFoldDB" id="A0A2A2EBV8"/>
<dbReference type="Proteomes" id="UP000218399">
    <property type="component" value="Unassembled WGS sequence"/>
</dbReference>
<comment type="caution">
    <text evidence="1">The sequence shown here is derived from an EMBL/GenBank/DDBJ whole genome shotgun (WGS) entry which is preliminary data.</text>
</comment>
<evidence type="ECO:0000313" key="2">
    <source>
        <dbReference type="Proteomes" id="UP000218399"/>
    </source>
</evidence>
<accession>A0A2A2EBV8</accession>
<evidence type="ECO:0000313" key="1">
    <source>
        <dbReference type="EMBL" id="PAU66879.1"/>
    </source>
</evidence>
<dbReference type="RefSeq" id="WP_133088539.1">
    <property type="nucleotide sequence ID" value="NZ_MVOH01000020.1"/>
</dbReference>
<organism evidence="1 2">
    <name type="scientific">Bifidobacterium criceti</name>
    <dbReference type="NCBI Taxonomy" id="1960969"/>
    <lineage>
        <taxon>Bacteria</taxon>
        <taxon>Bacillati</taxon>
        <taxon>Actinomycetota</taxon>
        <taxon>Actinomycetes</taxon>
        <taxon>Bifidobacteriales</taxon>
        <taxon>Bifidobacteriaceae</taxon>
        <taxon>Bifidobacterium</taxon>
    </lineage>
</organism>
<reference evidence="1 2" key="1">
    <citation type="journal article" date="2017" name="ISME J.">
        <title>Unveiling bifidobacterial biogeography across the mammalian branch of the tree of life.</title>
        <authorList>
            <person name="Milani C."/>
            <person name="Mangifesta M."/>
            <person name="Mancabelli L."/>
            <person name="Lugli G.A."/>
            <person name="James K."/>
            <person name="Duranti S."/>
            <person name="Turroni F."/>
            <person name="Ferrario C."/>
            <person name="Ossiprandi M.C."/>
            <person name="van Sinderen D."/>
            <person name="Ventura M."/>
        </authorList>
    </citation>
    <scope>NUCLEOTIDE SEQUENCE [LARGE SCALE GENOMIC DNA]</scope>
    <source>
        <strain evidence="2">Ham19E</strain>
    </source>
</reference>
<gene>
    <name evidence="1" type="ORF">B1526_1661</name>
</gene>
<protein>
    <submittedName>
        <fullName evidence="1">Uncharacterized protein</fullName>
    </submittedName>
</protein>